<feature type="region of interest" description="Disordered" evidence="1">
    <location>
        <begin position="94"/>
        <end position="135"/>
    </location>
</feature>
<dbReference type="EMBL" id="JBGFUD010018389">
    <property type="protein sequence ID" value="MFH4984534.1"/>
    <property type="molecule type" value="Genomic_DNA"/>
</dbReference>
<feature type="compositionally biased region" description="Low complexity" evidence="1">
    <location>
        <begin position="101"/>
        <end position="121"/>
    </location>
</feature>
<protein>
    <submittedName>
        <fullName evidence="2">Uncharacterized protein</fullName>
    </submittedName>
</protein>
<dbReference type="Proteomes" id="UP001608902">
    <property type="component" value="Unassembled WGS sequence"/>
</dbReference>
<evidence type="ECO:0000256" key="1">
    <source>
        <dbReference type="SAM" id="MobiDB-lite"/>
    </source>
</evidence>
<keyword evidence="3" id="KW-1185">Reference proteome</keyword>
<evidence type="ECO:0000313" key="2">
    <source>
        <dbReference type="EMBL" id="MFH4984534.1"/>
    </source>
</evidence>
<name>A0ABD6F1E3_9BILA</name>
<feature type="compositionally biased region" description="Polar residues" evidence="1">
    <location>
        <begin position="1"/>
        <end position="11"/>
    </location>
</feature>
<feature type="region of interest" description="Disordered" evidence="1">
    <location>
        <begin position="1"/>
        <end position="78"/>
    </location>
</feature>
<sequence>MHQPSTSSNGINDIETRLEKSPPTESEENDYDVVPEYYEGDHTTNDDSGSSDNYSVLCHTAYQRTPPYPQRSTSRPNAHVTTFAANICTSPQNLVKKSHSSHQVYSSNGSNSSRHSSGIHITPSPSDSGIVDYEL</sequence>
<dbReference type="AlphaFoldDB" id="A0ABD6F1E3"/>
<comment type="caution">
    <text evidence="2">The sequence shown here is derived from an EMBL/GenBank/DDBJ whole genome shotgun (WGS) entry which is preliminary data.</text>
</comment>
<evidence type="ECO:0000313" key="3">
    <source>
        <dbReference type="Proteomes" id="UP001608902"/>
    </source>
</evidence>
<gene>
    <name evidence="2" type="ORF">AB6A40_011243</name>
</gene>
<accession>A0ABD6F1E3</accession>
<reference evidence="2 3" key="1">
    <citation type="submission" date="2024-08" db="EMBL/GenBank/DDBJ databases">
        <title>Gnathostoma spinigerum genome.</title>
        <authorList>
            <person name="Gonzalez-Bertolin B."/>
            <person name="Monzon S."/>
            <person name="Zaballos A."/>
            <person name="Jimenez P."/>
            <person name="Dekumyoy P."/>
            <person name="Varona S."/>
            <person name="Cuesta I."/>
            <person name="Sumanam S."/>
            <person name="Adisakwattana P."/>
            <person name="Gasser R.B."/>
            <person name="Hernandez-Gonzalez A."/>
            <person name="Young N.D."/>
            <person name="Perteguer M.J."/>
        </authorList>
    </citation>
    <scope>NUCLEOTIDE SEQUENCE [LARGE SCALE GENOMIC DNA]</scope>
    <source>
        <strain evidence="2">AL3</strain>
        <tissue evidence="2">Liver</tissue>
    </source>
</reference>
<proteinExistence type="predicted"/>
<organism evidence="2 3">
    <name type="scientific">Gnathostoma spinigerum</name>
    <dbReference type="NCBI Taxonomy" id="75299"/>
    <lineage>
        <taxon>Eukaryota</taxon>
        <taxon>Metazoa</taxon>
        <taxon>Ecdysozoa</taxon>
        <taxon>Nematoda</taxon>
        <taxon>Chromadorea</taxon>
        <taxon>Rhabditida</taxon>
        <taxon>Spirurina</taxon>
        <taxon>Gnathostomatomorpha</taxon>
        <taxon>Gnathostomatoidea</taxon>
        <taxon>Gnathostomatidae</taxon>
        <taxon>Gnathostoma</taxon>
    </lineage>
</organism>